<organism evidence="1 2">
    <name type="scientific">Nocardia pseudobrasiliensis</name>
    <dbReference type="NCBI Taxonomy" id="45979"/>
    <lineage>
        <taxon>Bacteria</taxon>
        <taxon>Bacillati</taxon>
        <taxon>Actinomycetota</taxon>
        <taxon>Actinomycetes</taxon>
        <taxon>Mycobacteriales</taxon>
        <taxon>Nocardiaceae</taxon>
        <taxon>Nocardia</taxon>
    </lineage>
</organism>
<accession>A0A370IFQ6</accession>
<keyword evidence="2" id="KW-1185">Reference proteome</keyword>
<dbReference type="RefSeq" id="WP_067993161.1">
    <property type="nucleotide sequence ID" value="NZ_QQBC01000002.1"/>
</dbReference>
<reference evidence="1 2" key="1">
    <citation type="submission" date="2018-07" db="EMBL/GenBank/DDBJ databases">
        <title>Genomic Encyclopedia of Type Strains, Phase IV (KMG-IV): sequencing the most valuable type-strain genomes for metagenomic binning, comparative biology and taxonomic classification.</title>
        <authorList>
            <person name="Goeker M."/>
        </authorList>
    </citation>
    <scope>NUCLEOTIDE SEQUENCE [LARGE SCALE GENOMIC DNA]</scope>
    <source>
        <strain evidence="1 2">DSM 44290</strain>
    </source>
</reference>
<name>A0A370IFQ6_9NOCA</name>
<dbReference type="EMBL" id="QQBC01000002">
    <property type="protein sequence ID" value="RDI68294.1"/>
    <property type="molecule type" value="Genomic_DNA"/>
</dbReference>
<protein>
    <submittedName>
        <fullName evidence="1">Uncharacterized protein</fullName>
    </submittedName>
</protein>
<dbReference type="STRING" id="1210086.GCA_001613105_01271"/>
<comment type="caution">
    <text evidence="1">The sequence shown here is derived from an EMBL/GenBank/DDBJ whole genome shotgun (WGS) entry which is preliminary data.</text>
</comment>
<sequence>MNRIERQLLSLADSLREAPDTGNVRSVRRAVLAMAGEARALDLTDPDQRAVRRLYDYLDASSLRAVRDRAAWLTGERRDIEDGLSAVLAAGRRGGSVYRLSCIRDDLERLGRRIDAVEPAERGPLRDLFGYVDERNRQALELAVRATWTVPWALSRADTPASQGAFSD</sequence>
<dbReference type="AlphaFoldDB" id="A0A370IFQ6"/>
<evidence type="ECO:0000313" key="1">
    <source>
        <dbReference type="EMBL" id="RDI68294.1"/>
    </source>
</evidence>
<gene>
    <name evidence="1" type="ORF">DFR76_102695</name>
</gene>
<evidence type="ECO:0000313" key="2">
    <source>
        <dbReference type="Proteomes" id="UP000254869"/>
    </source>
</evidence>
<proteinExistence type="predicted"/>
<dbReference type="Proteomes" id="UP000254869">
    <property type="component" value="Unassembled WGS sequence"/>
</dbReference>